<comment type="caution">
    <text evidence="3">The sequence shown here is derived from an EMBL/GenBank/DDBJ whole genome shotgun (WGS) entry which is preliminary data.</text>
</comment>
<proteinExistence type="predicted"/>
<evidence type="ECO:0000313" key="6">
    <source>
        <dbReference type="Proteomes" id="UP000663873"/>
    </source>
</evidence>
<evidence type="ECO:0000313" key="5">
    <source>
        <dbReference type="Proteomes" id="UP000663848"/>
    </source>
</evidence>
<evidence type="ECO:0000313" key="3">
    <source>
        <dbReference type="EMBL" id="CAF5066297.1"/>
    </source>
</evidence>
<protein>
    <submittedName>
        <fullName evidence="3">Uncharacterized protein</fullName>
    </submittedName>
</protein>
<evidence type="ECO:0000256" key="1">
    <source>
        <dbReference type="SAM" id="MobiDB-lite"/>
    </source>
</evidence>
<feature type="compositionally biased region" description="Basic residues" evidence="1">
    <location>
        <begin position="1"/>
        <end position="11"/>
    </location>
</feature>
<name>A0A822DCP8_9BILA</name>
<organism evidence="3 5">
    <name type="scientific">Rotaria socialis</name>
    <dbReference type="NCBI Taxonomy" id="392032"/>
    <lineage>
        <taxon>Eukaryota</taxon>
        <taxon>Metazoa</taxon>
        <taxon>Spiralia</taxon>
        <taxon>Gnathifera</taxon>
        <taxon>Rotifera</taxon>
        <taxon>Eurotatoria</taxon>
        <taxon>Bdelloidea</taxon>
        <taxon>Philodinida</taxon>
        <taxon>Philodinidae</taxon>
        <taxon>Rotaria</taxon>
    </lineage>
</organism>
<dbReference type="EMBL" id="CAJOBR010058220">
    <property type="protein sequence ID" value="CAF5066553.1"/>
    <property type="molecule type" value="Genomic_DNA"/>
</dbReference>
<feature type="non-terminal residue" evidence="3">
    <location>
        <position position="1"/>
    </location>
</feature>
<sequence length="72" mass="8324">LTKSPRSRSRSPSHSPTREYTVSQPEKKSLEESQSEEYDDRDIRLIVLKEALGLDFNSFIPESDSQVQTHFI</sequence>
<keyword evidence="6" id="KW-1185">Reference proteome</keyword>
<dbReference type="EMBL" id="CAJOBR010058119">
    <property type="protein sequence ID" value="CAF5066297.1"/>
    <property type="molecule type" value="Genomic_DNA"/>
</dbReference>
<evidence type="ECO:0000313" key="2">
    <source>
        <dbReference type="EMBL" id="CAF4872560.1"/>
    </source>
</evidence>
<dbReference type="EMBL" id="CAJOBP010067811">
    <property type="protein sequence ID" value="CAF4872560.1"/>
    <property type="molecule type" value="Genomic_DNA"/>
</dbReference>
<reference evidence="3" key="1">
    <citation type="submission" date="2021-02" db="EMBL/GenBank/DDBJ databases">
        <authorList>
            <person name="Nowell W R."/>
        </authorList>
    </citation>
    <scope>NUCLEOTIDE SEQUENCE</scope>
</reference>
<feature type="region of interest" description="Disordered" evidence="1">
    <location>
        <begin position="1"/>
        <end position="38"/>
    </location>
</feature>
<feature type="non-terminal residue" evidence="3">
    <location>
        <position position="72"/>
    </location>
</feature>
<dbReference type="AlphaFoldDB" id="A0A822DCP8"/>
<evidence type="ECO:0000313" key="4">
    <source>
        <dbReference type="EMBL" id="CAF5066553.1"/>
    </source>
</evidence>
<accession>A0A822DCP8</accession>
<dbReference type="Proteomes" id="UP000663848">
    <property type="component" value="Unassembled WGS sequence"/>
</dbReference>
<dbReference type="Proteomes" id="UP000663873">
    <property type="component" value="Unassembled WGS sequence"/>
</dbReference>
<gene>
    <name evidence="3" type="ORF">QYT958_LOCUS42962</name>
    <name evidence="4" type="ORF">QYT958_LOCUS42980</name>
    <name evidence="2" type="ORF">UJA718_LOCUS44344</name>
</gene>